<organism evidence="1 2">
    <name type="scientific">Heracleum sosnowskyi</name>
    <dbReference type="NCBI Taxonomy" id="360622"/>
    <lineage>
        <taxon>Eukaryota</taxon>
        <taxon>Viridiplantae</taxon>
        <taxon>Streptophyta</taxon>
        <taxon>Embryophyta</taxon>
        <taxon>Tracheophyta</taxon>
        <taxon>Spermatophyta</taxon>
        <taxon>Magnoliopsida</taxon>
        <taxon>eudicotyledons</taxon>
        <taxon>Gunneridae</taxon>
        <taxon>Pentapetalae</taxon>
        <taxon>asterids</taxon>
        <taxon>campanulids</taxon>
        <taxon>Apiales</taxon>
        <taxon>Apiaceae</taxon>
        <taxon>Apioideae</taxon>
        <taxon>apioid superclade</taxon>
        <taxon>Tordylieae</taxon>
        <taxon>Tordyliinae</taxon>
        <taxon>Heracleum</taxon>
    </lineage>
</organism>
<dbReference type="AlphaFoldDB" id="A0AAD8HKK2"/>
<name>A0AAD8HKK2_9APIA</name>
<sequence length="102" mass="11143">MASNWKITVLLSDRRLALLTILCPSTLILSSLGNLVATDCEHQSRDQQLVDKDLEDANEELDFRALENGYVAITLISLSPSTDADIQAAVSSWIASAIQEPQ</sequence>
<reference evidence="1" key="1">
    <citation type="submission" date="2023-02" db="EMBL/GenBank/DDBJ databases">
        <title>Genome of toxic invasive species Heracleum sosnowskyi carries increased number of genes despite the absence of recent whole-genome duplications.</title>
        <authorList>
            <person name="Schelkunov M."/>
            <person name="Shtratnikova V."/>
            <person name="Makarenko M."/>
            <person name="Klepikova A."/>
            <person name="Omelchenko D."/>
            <person name="Novikova G."/>
            <person name="Obukhova E."/>
            <person name="Bogdanov V."/>
            <person name="Penin A."/>
            <person name="Logacheva M."/>
        </authorList>
    </citation>
    <scope>NUCLEOTIDE SEQUENCE</scope>
    <source>
        <strain evidence="1">Hsosn_3</strain>
        <tissue evidence="1">Leaf</tissue>
    </source>
</reference>
<dbReference type="EMBL" id="JAUIZM010000008">
    <property type="protein sequence ID" value="KAK1367765.1"/>
    <property type="molecule type" value="Genomic_DNA"/>
</dbReference>
<reference evidence="1" key="2">
    <citation type="submission" date="2023-05" db="EMBL/GenBank/DDBJ databases">
        <authorList>
            <person name="Schelkunov M.I."/>
        </authorList>
    </citation>
    <scope>NUCLEOTIDE SEQUENCE</scope>
    <source>
        <strain evidence="1">Hsosn_3</strain>
        <tissue evidence="1">Leaf</tissue>
    </source>
</reference>
<accession>A0AAD8HKK2</accession>
<protein>
    <submittedName>
        <fullName evidence="1">Uncharacterized protein</fullName>
    </submittedName>
</protein>
<evidence type="ECO:0000313" key="2">
    <source>
        <dbReference type="Proteomes" id="UP001237642"/>
    </source>
</evidence>
<evidence type="ECO:0000313" key="1">
    <source>
        <dbReference type="EMBL" id="KAK1367765.1"/>
    </source>
</evidence>
<dbReference type="Proteomes" id="UP001237642">
    <property type="component" value="Unassembled WGS sequence"/>
</dbReference>
<gene>
    <name evidence="1" type="ORF">POM88_033857</name>
</gene>
<keyword evidence="2" id="KW-1185">Reference proteome</keyword>
<comment type="caution">
    <text evidence="1">The sequence shown here is derived from an EMBL/GenBank/DDBJ whole genome shotgun (WGS) entry which is preliminary data.</text>
</comment>
<proteinExistence type="predicted"/>